<evidence type="ECO:0000256" key="1">
    <source>
        <dbReference type="SAM" id="Phobius"/>
    </source>
</evidence>
<evidence type="ECO:0000313" key="3">
    <source>
        <dbReference type="Proteomes" id="UP000271162"/>
    </source>
</evidence>
<dbReference type="Proteomes" id="UP000271162">
    <property type="component" value="Unassembled WGS sequence"/>
</dbReference>
<organism evidence="4">
    <name type="scientific">Nippostrongylus brasiliensis</name>
    <name type="common">Rat hookworm</name>
    <dbReference type="NCBI Taxonomy" id="27835"/>
    <lineage>
        <taxon>Eukaryota</taxon>
        <taxon>Metazoa</taxon>
        <taxon>Ecdysozoa</taxon>
        <taxon>Nematoda</taxon>
        <taxon>Chromadorea</taxon>
        <taxon>Rhabditida</taxon>
        <taxon>Rhabditina</taxon>
        <taxon>Rhabditomorpha</taxon>
        <taxon>Strongyloidea</taxon>
        <taxon>Heligmosomidae</taxon>
        <taxon>Nippostrongylus</taxon>
    </lineage>
</organism>
<dbReference type="WBParaSite" id="NBR_0000138701-mRNA-1">
    <property type="protein sequence ID" value="NBR_0000138701-mRNA-1"/>
    <property type="gene ID" value="NBR_0000138701"/>
</dbReference>
<keyword evidence="3" id="KW-1185">Reference proteome</keyword>
<dbReference type="AlphaFoldDB" id="A0A0N4XFT5"/>
<reference evidence="2 3" key="2">
    <citation type="submission" date="2018-11" db="EMBL/GenBank/DDBJ databases">
        <authorList>
            <consortium name="Pathogen Informatics"/>
        </authorList>
    </citation>
    <scope>NUCLEOTIDE SEQUENCE [LARGE SCALE GENOMIC DNA]</scope>
</reference>
<name>A0A0N4XFT5_NIPBR</name>
<keyword evidence="1" id="KW-0812">Transmembrane</keyword>
<reference evidence="4" key="1">
    <citation type="submission" date="2017-02" db="UniProtKB">
        <authorList>
            <consortium name="WormBaseParasite"/>
        </authorList>
    </citation>
    <scope>IDENTIFICATION</scope>
</reference>
<accession>A0A0N4XFT5</accession>
<keyword evidence="1" id="KW-1133">Transmembrane helix</keyword>
<feature type="transmembrane region" description="Helical" evidence="1">
    <location>
        <begin position="51"/>
        <end position="71"/>
    </location>
</feature>
<proteinExistence type="predicted"/>
<keyword evidence="1" id="KW-0472">Membrane</keyword>
<sequence>MNVQPFSISPQAINLRQLNSSSPGRTLINKSSLFQLIFAIICAFYDGCPYYVAVIIGILLLIDATVIFIFCKCRPTRGWLVSFLFIYLFCELYLFISNFLYLWYLLRSDSFENCYCICQRNLFLARQRY</sequence>
<dbReference type="EMBL" id="UYSL01001073">
    <property type="protein sequence ID" value="VDL64800.1"/>
    <property type="molecule type" value="Genomic_DNA"/>
</dbReference>
<protein>
    <submittedName>
        <fullName evidence="2 4">Uncharacterized protein</fullName>
    </submittedName>
</protein>
<evidence type="ECO:0000313" key="4">
    <source>
        <dbReference type="WBParaSite" id="NBR_0000138701-mRNA-1"/>
    </source>
</evidence>
<gene>
    <name evidence="2" type="ORF">NBR_LOCUS1388</name>
</gene>
<feature type="transmembrane region" description="Helical" evidence="1">
    <location>
        <begin position="83"/>
        <end position="106"/>
    </location>
</feature>
<evidence type="ECO:0000313" key="2">
    <source>
        <dbReference type="EMBL" id="VDL64800.1"/>
    </source>
</evidence>